<dbReference type="Gene3D" id="2.60.260.20">
    <property type="entry name" value="Urease metallochaperone UreE, N-terminal domain"/>
    <property type="match status" value="2"/>
</dbReference>
<dbReference type="InterPro" id="IPR002939">
    <property type="entry name" value="DnaJ_C"/>
</dbReference>
<comment type="function">
    <text evidence="11">Participates actively in the response to hyperosmotic and heat shock by preventing the aggregation of stress-denatured proteins and by disaggregating proteins, also in an autonomous, DnaK-independent fashion. Unfolded proteins bind initially to DnaJ; upon interaction with the DnaJ-bound protein, DnaK hydrolyzes its bound ATP, resulting in the formation of a stable complex. GrpE releases ADP from DnaK; ATP binding to DnaK triggers the release of the substrate protein, thus completing the reaction cycle. Several rounds of ATP-dependent interactions between DnaJ, DnaK and GrpE are required for fully efficient folding. Also involved, together with DnaK and GrpE, in the DNA replication of plasmids through activation of initiation proteins.</text>
</comment>
<comment type="domain">
    <text evidence="11">The J domain is necessary and sufficient to stimulate DnaK ATPase activity. Zinc center 1 plays an important role in the autonomous, DnaK-independent chaperone activity of DnaJ. Zinc center 2 is essential for interaction with DnaK and for DnaJ activity.</text>
</comment>
<dbReference type="FunFam" id="2.60.260.20:FF:000009">
    <property type="entry name" value="Putative Mitochondrial DnaJ chaperone"/>
    <property type="match status" value="1"/>
</dbReference>
<keyword evidence="7 11" id="KW-0863">Zinc-finger</keyword>
<dbReference type="NCBIfam" id="NF010876">
    <property type="entry name" value="PRK14283.1"/>
    <property type="match status" value="1"/>
</dbReference>
<keyword evidence="16" id="KW-1185">Reference proteome</keyword>
<dbReference type="GO" id="GO:0031072">
    <property type="term" value="F:heat shock protein binding"/>
    <property type="evidence" value="ECO:0007669"/>
    <property type="project" value="InterPro"/>
</dbReference>
<proteinExistence type="inferred from homology"/>
<comment type="subunit">
    <text evidence="2 11">Homodimer.</text>
</comment>
<keyword evidence="5 11" id="KW-0479">Metal-binding</keyword>
<dbReference type="Proteomes" id="UP000256864">
    <property type="component" value="Unassembled WGS sequence"/>
</dbReference>
<comment type="cofactor">
    <cofactor evidence="11">
        <name>Zn(2+)</name>
        <dbReference type="ChEBI" id="CHEBI:29105"/>
    </cofactor>
    <text evidence="11">Binds 2 Zn(2+) ions per monomer.</text>
</comment>
<dbReference type="Gene3D" id="1.10.287.110">
    <property type="entry name" value="DnaJ domain"/>
    <property type="match status" value="1"/>
</dbReference>
<dbReference type="GO" id="GO:0006260">
    <property type="term" value="P:DNA replication"/>
    <property type="evidence" value="ECO:0007669"/>
    <property type="project" value="UniProtKB-KW"/>
</dbReference>
<keyword evidence="10 11" id="KW-0143">Chaperone</keyword>
<comment type="similarity">
    <text evidence="11">Belongs to the DnaJ family.</text>
</comment>
<feature type="binding site" evidence="11">
    <location>
        <position position="191"/>
    </location>
    <ligand>
        <name>Zn(2+)</name>
        <dbReference type="ChEBI" id="CHEBI:29105"/>
        <label>2</label>
    </ligand>
</feature>
<evidence type="ECO:0000313" key="15">
    <source>
        <dbReference type="EMBL" id="REE28101.1"/>
    </source>
</evidence>
<accession>A0A371NC68</accession>
<dbReference type="InterPro" id="IPR001623">
    <property type="entry name" value="DnaJ_domain"/>
</dbReference>
<comment type="caution">
    <text evidence="11">Lacks conserved residue(s) required for the propagation of feature annotation.</text>
</comment>
<feature type="binding site" evidence="11">
    <location>
        <position position="208"/>
    </location>
    <ligand>
        <name>Zn(2+)</name>
        <dbReference type="ChEBI" id="CHEBI:29105"/>
        <label>1</label>
    </ligand>
</feature>
<evidence type="ECO:0000256" key="11">
    <source>
        <dbReference type="HAMAP-Rule" id="MF_01152"/>
    </source>
</evidence>
<dbReference type="Gene3D" id="2.10.230.10">
    <property type="entry name" value="Heat shock protein DnaJ, cysteine-rich domain"/>
    <property type="match status" value="1"/>
</dbReference>
<protein>
    <recommendedName>
        <fullName evidence="11">Chaperone protein DnaJ</fullName>
    </recommendedName>
</protein>
<feature type="domain" description="J" evidence="13">
    <location>
        <begin position="5"/>
        <end position="69"/>
    </location>
</feature>
<dbReference type="CDD" id="cd10719">
    <property type="entry name" value="DnaJ_zf"/>
    <property type="match status" value="1"/>
</dbReference>
<keyword evidence="4 11" id="KW-0235">DNA replication</keyword>
<dbReference type="GO" id="GO:0005524">
    <property type="term" value="F:ATP binding"/>
    <property type="evidence" value="ECO:0007669"/>
    <property type="project" value="InterPro"/>
</dbReference>
<dbReference type="EMBL" id="QREL01000001">
    <property type="protein sequence ID" value="REE28101.1"/>
    <property type="molecule type" value="Genomic_DNA"/>
</dbReference>
<evidence type="ECO:0000256" key="12">
    <source>
        <dbReference type="PROSITE-ProRule" id="PRU00546"/>
    </source>
</evidence>
<dbReference type="InterPro" id="IPR012724">
    <property type="entry name" value="DnaJ"/>
</dbReference>
<dbReference type="PANTHER" id="PTHR43096:SF52">
    <property type="entry name" value="DNAJ HOMOLOG 1, MITOCHONDRIAL-RELATED"/>
    <property type="match status" value="1"/>
</dbReference>
<dbReference type="RefSeq" id="WP_115891932.1">
    <property type="nucleotide sequence ID" value="NZ_QREL01000001.1"/>
</dbReference>
<evidence type="ECO:0000256" key="2">
    <source>
        <dbReference type="ARBA" id="ARBA00011738"/>
    </source>
</evidence>
<feature type="binding site" evidence="11">
    <location>
        <position position="168"/>
    </location>
    <ligand>
        <name>Zn(2+)</name>
        <dbReference type="ChEBI" id="CHEBI:29105"/>
        <label>2</label>
    </ligand>
</feature>
<dbReference type="FunFam" id="2.60.260.20:FF:000004">
    <property type="entry name" value="Molecular chaperone DnaJ"/>
    <property type="match status" value="1"/>
</dbReference>
<evidence type="ECO:0000256" key="4">
    <source>
        <dbReference type="ARBA" id="ARBA00022705"/>
    </source>
</evidence>
<dbReference type="GO" id="GO:0051082">
    <property type="term" value="F:unfolded protein binding"/>
    <property type="evidence" value="ECO:0007669"/>
    <property type="project" value="UniProtKB-UniRule"/>
</dbReference>
<dbReference type="InterPro" id="IPR001305">
    <property type="entry name" value="HSP_DnaJ_Cys-rich_dom"/>
</dbReference>
<gene>
    <name evidence="11" type="primary">dnaJ</name>
    <name evidence="15" type="ORF">C7452_0093</name>
</gene>
<dbReference type="GO" id="GO:0009408">
    <property type="term" value="P:response to heat"/>
    <property type="evidence" value="ECO:0007669"/>
    <property type="project" value="InterPro"/>
</dbReference>
<dbReference type="PRINTS" id="PR00625">
    <property type="entry name" value="JDOMAIN"/>
</dbReference>
<feature type="binding site" evidence="11">
    <location>
        <position position="148"/>
    </location>
    <ligand>
        <name>Zn(2+)</name>
        <dbReference type="ChEBI" id="CHEBI:29105"/>
        <label>1</label>
    </ligand>
</feature>
<dbReference type="PROSITE" id="PS50076">
    <property type="entry name" value="DNAJ_2"/>
    <property type="match status" value="1"/>
</dbReference>
<dbReference type="InterPro" id="IPR008971">
    <property type="entry name" value="HSP40/DnaJ_pept-bd"/>
</dbReference>
<keyword evidence="3 11" id="KW-0963">Cytoplasm</keyword>
<evidence type="ECO:0000256" key="8">
    <source>
        <dbReference type="ARBA" id="ARBA00022833"/>
    </source>
</evidence>
<dbReference type="HAMAP" id="MF_01152">
    <property type="entry name" value="DnaJ"/>
    <property type="match status" value="1"/>
</dbReference>
<dbReference type="SUPFAM" id="SSF46565">
    <property type="entry name" value="Chaperone J-domain"/>
    <property type="match status" value="1"/>
</dbReference>
<feature type="binding site" evidence="11">
    <location>
        <position position="205"/>
    </location>
    <ligand>
        <name>Zn(2+)</name>
        <dbReference type="ChEBI" id="CHEBI:29105"/>
        <label>1</label>
    </ligand>
</feature>
<feature type="binding site" evidence="11">
    <location>
        <position position="151"/>
    </location>
    <ligand>
        <name>Zn(2+)</name>
        <dbReference type="ChEBI" id="CHEBI:29105"/>
        <label>1</label>
    </ligand>
</feature>
<dbReference type="InterPro" id="IPR018253">
    <property type="entry name" value="DnaJ_domain_CS"/>
</dbReference>
<evidence type="ECO:0000313" key="16">
    <source>
        <dbReference type="Proteomes" id="UP000256864"/>
    </source>
</evidence>
<dbReference type="GO" id="GO:0005737">
    <property type="term" value="C:cytoplasm"/>
    <property type="evidence" value="ECO:0007669"/>
    <property type="project" value="UniProtKB-SubCell"/>
</dbReference>
<dbReference type="SUPFAM" id="SSF57938">
    <property type="entry name" value="DnaJ/Hsp40 cysteine-rich domain"/>
    <property type="match status" value="1"/>
</dbReference>
<dbReference type="Pfam" id="PF00226">
    <property type="entry name" value="DnaJ"/>
    <property type="match status" value="1"/>
</dbReference>
<evidence type="ECO:0000256" key="6">
    <source>
        <dbReference type="ARBA" id="ARBA00022737"/>
    </source>
</evidence>
<dbReference type="GO" id="GO:0008270">
    <property type="term" value="F:zinc ion binding"/>
    <property type="evidence" value="ECO:0007669"/>
    <property type="project" value="UniProtKB-UniRule"/>
</dbReference>
<feature type="domain" description="CR-type" evidence="14">
    <location>
        <begin position="135"/>
        <end position="217"/>
    </location>
</feature>
<dbReference type="InterPro" id="IPR036869">
    <property type="entry name" value="J_dom_sf"/>
</dbReference>
<dbReference type="CDD" id="cd06257">
    <property type="entry name" value="DnaJ"/>
    <property type="match status" value="1"/>
</dbReference>
<evidence type="ECO:0000259" key="13">
    <source>
        <dbReference type="PROSITE" id="PS50076"/>
    </source>
</evidence>
<dbReference type="Pfam" id="PF00684">
    <property type="entry name" value="DnaJ_CXXCXGXG"/>
    <property type="match status" value="1"/>
</dbReference>
<dbReference type="FunFam" id="2.10.230.10:FF:000002">
    <property type="entry name" value="Molecular chaperone DnaJ"/>
    <property type="match status" value="1"/>
</dbReference>
<evidence type="ECO:0000256" key="7">
    <source>
        <dbReference type="ARBA" id="ARBA00022771"/>
    </source>
</evidence>
<dbReference type="Pfam" id="PF01556">
    <property type="entry name" value="DnaJ_C"/>
    <property type="match status" value="1"/>
</dbReference>
<feature type="binding site" evidence="11">
    <location>
        <position position="165"/>
    </location>
    <ligand>
        <name>Zn(2+)</name>
        <dbReference type="ChEBI" id="CHEBI:29105"/>
        <label>2</label>
    </ligand>
</feature>
<keyword evidence="6 11" id="KW-0677">Repeat</keyword>
<dbReference type="AlphaFoldDB" id="A0A371NC68"/>
<dbReference type="FunFam" id="1.10.287.110:FF:000031">
    <property type="entry name" value="Molecular chaperone DnaJ"/>
    <property type="match status" value="1"/>
</dbReference>
<evidence type="ECO:0000256" key="3">
    <source>
        <dbReference type="ARBA" id="ARBA00022490"/>
    </source>
</evidence>
<organism evidence="15 16">
    <name type="scientific">Methanothermobacter defluvii</name>
    <dbReference type="NCBI Taxonomy" id="49339"/>
    <lineage>
        <taxon>Archaea</taxon>
        <taxon>Methanobacteriati</taxon>
        <taxon>Methanobacteriota</taxon>
        <taxon>Methanomada group</taxon>
        <taxon>Methanobacteria</taxon>
        <taxon>Methanobacteriales</taxon>
        <taxon>Methanobacteriaceae</taxon>
        <taxon>Methanothermobacter</taxon>
    </lineage>
</organism>
<dbReference type="NCBIfam" id="TIGR02349">
    <property type="entry name" value="DnaJ_bact"/>
    <property type="match status" value="1"/>
</dbReference>
<dbReference type="SMART" id="SM00271">
    <property type="entry name" value="DnaJ"/>
    <property type="match status" value="1"/>
</dbReference>
<evidence type="ECO:0000256" key="9">
    <source>
        <dbReference type="ARBA" id="ARBA00023016"/>
    </source>
</evidence>
<feature type="binding site" evidence="11">
    <location>
        <position position="194"/>
    </location>
    <ligand>
        <name>Zn(2+)</name>
        <dbReference type="ChEBI" id="CHEBI:29105"/>
        <label>2</label>
    </ligand>
</feature>
<keyword evidence="8 11" id="KW-0862">Zinc</keyword>
<dbReference type="NCBIfam" id="NF008035">
    <property type="entry name" value="PRK10767.1"/>
    <property type="match status" value="1"/>
</dbReference>
<dbReference type="InterPro" id="IPR036410">
    <property type="entry name" value="HSP_DnaJ_Cys-rich_dom_sf"/>
</dbReference>
<sequence length="376" mass="41612">MAKRDYYEILGVDRGADKKEIKKAYRRLARKYHPDVSDDPDAAEKFKEISEAYAVLSDDEKRARYDRFGHAGMDGFSQEDIFNNINFEDIFSGLGFDIGNIFDMFGFGGGRRHGPQRGADISYTLEISLEDAYNGLETDIRVPHTKKCPVCHGSRAEPGTGTRTCQTCGGSGQVRQVRNTILGQMMNITTCPDCQGEGTVVEKPCSNCNGKGVVRKTSTIHVKVPAGVETGSRLRVPGEGEMGLRGGEPGDLYVVIKVKPHSIFRREGANLYTEKPISFVQAALGDTIEVPTLDRPVKLRIPAGTQSGTTFRVKGHGMPHLKWNGYGNLYVKVKVVTPRKLSPRQKELLREFASISGDEIHEDKGFFDKVKDAIIH</sequence>
<keyword evidence="9 11" id="KW-0346">Stress response</keyword>
<evidence type="ECO:0000259" key="14">
    <source>
        <dbReference type="PROSITE" id="PS51188"/>
    </source>
</evidence>
<comment type="caution">
    <text evidence="15">The sequence shown here is derived from an EMBL/GenBank/DDBJ whole genome shotgun (WGS) entry which is preliminary data.</text>
</comment>
<name>A0A371NC68_9EURY</name>
<evidence type="ECO:0000256" key="10">
    <source>
        <dbReference type="ARBA" id="ARBA00023186"/>
    </source>
</evidence>
<dbReference type="PROSITE" id="PS51188">
    <property type="entry name" value="ZF_CR"/>
    <property type="match status" value="1"/>
</dbReference>
<feature type="zinc finger region" description="CR-type" evidence="12">
    <location>
        <begin position="135"/>
        <end position="217"/>
    </location>
</feature>
<dbReference type="GO" id="GO:0042026">
    <property type="term" value="P:protein refolding"/>
    <property type="evidence" value="ECO:0007669"/>
    <property type="project" value="TreeGrafter"/>
</dbReference>
<evidence type="ECO:0000256" key="5">
    <source>
        <dbReference type="ARBA" id="ARBA00022723"/>
    </source>
</evidence>
<dbReference type="PANTHER" id="PTHR43096">
    <property type="entry name" value="DNAJ HOMOLOG 1, MITOCHONDRIAL-RELATED"/>
    <property type="match status" value="1"/>
</dbReference>
<reference evidence="15 16" key="1">
    <citation type="submission" date="2018-07" db="EMBL/GenBank/DDBJ databases">
        <title>Genomic Encyclopedia of Type Strains, Phase IV (KMG-IV): sequencing the most valuable type-strain genomes for metagenomic binning, comparative biology and taxonomic classification.</title>
        <authorList>
            <person name="Goeker M."/>
        </authorList>
    </citation>
    <scope>NUCLEOTIDE SEQUENCE [LARGE SCALE GENOMIC DNA]</scope>
    <source>
        <strain evidence="15 16">DSM 7466</strain>
    </source>
</reference>
<dbReference type="GeneID" id="82297729"/>
<comment type="subcellular location">
    <subcellularLocation>
        <location evidence="1 11">Cytoplasm</location>
    </subcellularLocation>
</comment>
<dbReference type="PROSITE" id="PS00636">
    <property type="entry name" value="DNAJ_1"/>
    <property type="match status" value="1"/>
</dbReference>
<dbReference type="SUPFAM" id="SSF49493">
    <property type="entry name" value="HSP40/DnaJ peptide-binding domain"/>
    <property type="match status" value="2"/>
</dbReference>
<evidence type="ECO:0000256" key="1">
    <source>
        <dbReference type="ARBA" id="ARBA00004496"/>
    </source>
</evidence>
<dbReference type="CDD" id="cd10747">
    <property type="entry name" value="DnaJ_C"/>
    <property type="match status" value="1"/>
</dbReference>